<evidence type="ECO:0000313" key="10">
    <source>
        <dbReference type="Proteomes" id="UP000076268"/>
    </source>
</evidence>
<dbReference type="GO" id="GO:0016831">
    <property type="term" value="F:carboxy-lyase activity"/>
    <property type="evidence" value="ECO:0007669"/>
    <property type="project" value="TreeGrafter"/>
</dbReference>
<dbReference type="SUPFAM" id="SSF52507">
    <property type="entry name" value="Homo-oligomeric flavin-containing Cys decarboxylases, HFCD"/>
    <property type="match status" value="1"/>
</dbReference>
<dbReference type="NCBIfam" id="NF004685">
    <property type="entry name" value="PRK06029.1"/>
    <property type="match status" value="1"/>
</dbReference>
<proteinExistence type="inferred from homology"/>
<dbReference type="PANTHER" id="PTHR43374:SF1">
    <property type="entry name" value="FLAVIN PRENYLTRANSFERASE PAD1, MITOCHONDRIAL"/>
    <property type="match status" value="1"/>
</dbReference>
<dbReference type="FunFam" id="3.40.50.1950:FF:000001">
    <property type="entry name" value="Flavin prenyltransferase UbiX"/>
    <property type="match status" value="1"/>
</dbReference>
<keyword evidence="4 7" id="KW-0808">Transferase</keyword>
<keyword evidence="3 7" id="KW-0288">FMN</keyword>
<feature type="binding site" evidence="7">
    <location>
        <position position="169"/>
    </location>
    <ligand>
        <name>dimethylallyl phosphate</name>
        <dbReference type="ChEBI" id="CHEBI:88052"/>
    </ligand>
</feature>
<dbReference type="PANTHER" id="PTHR43374">
    <property type="entry name" value="FLAVIN PRENYLTRANSFERASE"/>
    <property type="match status" value="1"/>
</dbReference>
<dbReference type="InterPro" id="IPR036551">
    <property type="entry name" value="Flavin_trans-like"/>
</dbReference>
<evidence type="ECO:0000256" key="6">
    <source>
        <dbReference type="ARBA" id="ARBA00060793"/>
    </source>
</evidence>
<feature type="binding site" evidence="7">
    <location>
        <position position="53"/>
    </location>
    <ligand>
        <name>FMN</name>
        <dbReference type="ChEBI" id="CHEBI:58210"/>
    </ligand>
</feature>
<feature type="binding site" evidence="7">
    <location>
        <position position="139"/>
    </location>
    <ligand>
        <name>FMN</name>
        <dbReference type="ChEBI" id="CHEBI:58210"/>
    </ligand>
</feature>
<dbReference type="InterPro" id="IPR004507">
    <property type="entry name" value="UbiX-like"/>
</dbReference>
<keyword evidence="2 7" id="KW-0285">Flavoprotein</keyword>
<reference evidence="9 10" key="1">
    <citation type="submission" date="2016-02" db="EMBL/GenBank/DDBJ databases">
        <title>Anaerosporomusa subterraneum gen. nov., sp. nov., a spore-forming obligate anaerobe isolated from saprolite.</title>
        <authorList>
            <person name="Choi J.K."/>
            <person name="Shah M."/>
            <person name="Yee N."/>
        </authorList>
    </citation>
    <scope>NUCLEOTIDE SEQUENCE [LARGE SCALE GENOMIC DNA]</scope>
    <source>
        <strain evidence="9 10">RU4</strain>
    </source>
</reference>
<feature type="binding site" evidence="7">
    <location>
        <begin position="26"/>
        <end position="28"/>
    </location>
    <ligand>
        <name>FMN</name>
        <dbReference type="ChEBI" id="CHEBI:58210"/>
    </ligand>
</feature>
<keyword evidence="10" id="KW-1185">Reference proteome</keyword>
<dbReference type="OrthoDB" id="9781577at2"/>
<evidence type="ECO:0000313" key="9">
    <source>
        <dbReference type="EMBL" id="KYZ77989.1"/>
    </source>
</evidence>
<dbReference type="STRING" id="1794912.AXX12_00130"/>
<dbReference type="HAMAP" id="MF_01984">
    <property type="entry name" value="ubiX_pad"/>
    <property type="match status" value="1"/>
</dbReference>
<dbReference type="EMBL" id="LSGP01000001">
    <property type="protein sequence ID" value="KYZ77989.1"/>
    <property type="molecule type" value="Genomic_DNA"/>
</dbReference>
<keyword evidence="1 7" id="KW-0637">Prenyltransferase</keyword>
<evidence type="ECO:0000256" key="2">
    <source>
        <dbReference type="ARBA" id="ARBA00022630"/>
    </source>
</evidence>
<dbReference type="Gene3D" id="3.40.50.1950">
    <property type="entry name" value="Flavin prenyltransferase-like"/>
    <property type="match status" value="1"/>
</dbReference>
<gene>
    <name evidence="7" type="primary">ubiX</name>
    <name evidence="9" type="ORF">AXX12_00130</name>
</gene>
<protein>
    <recommendedName>
        <fullName evidence="7">Flavin prenyltransferase UbiX</fullName>
        <ecNumber evidence="7">2.5.1.129</ecNumber>
    </recommendedName>
</protein>
<feature type="binding site" evidence="7">
    <location>
        <position position="185"/>
    </location>
    <ligand>
        <name>dimethylallyl phosphate</name>
        <dbReference type="ChEBI" id="CHEBI:88052"/>
    </ligand>
</feature>
<organism evidence="9 10">
    <name type="scientific">Anaerosporomusa subterranea</name>
    <dbReference type="NCBI Taxonomy" id="1794912"/>
    <lineage>
        <taxon>Bacteria</taxon>
        <taxon>Bacillati</taxon>
        <taxon>Bacillota</taxon>
        <taxon>Negativicutes</taxon>
        <taxon>Acetonemataceae</taxon>
        <taxon>Anaerosporomusa</taxon>
    </lineage>
</organism>
<dbReference type="NCBIfam" id="TIGR00421">
    <property type="entry name" value="ubiX_pad"/>
    <property type="match status" value="1"/>
</dbReference>
<sequence>MNNGFSQVGDKVAINNKKRVVVGISGASGAILGIELLKILRENPDYETHLVISRGAEETILQETKYTVVEVMDLADKVYDINNIGASLASGTFKTEGMIIIPCSMKTVAGIACGYSDNLLLRAADVTIKERRRLVVVTRECPLSAIHLRNMLTLAEVGALIMPPMVSYYNKAASIEDMNRQIIGRILEKFSIEVKGFNRWCE</sequence>
<accession>A0A154BVM9</accession>
<dbReference type="RefSeq" id="WP_066236559.1">
    <property type="nucleotide sequence ID" value="NZ_LSGP01000001.1"/>
</dbReference>
<comment type="caution">
    <text evidence="9">The sequence shown here is derived from an EMBL/GenBank/DDBJ whole genome shotgun (WGS) entry which is preliminary data.</text>
</comment>
<evidence type="ECO:0000256" key="3">
    <source>
        <dbReference type="ARBA" id="ARBA00022643"/>
    </source>
</evidence>
<evidence type="ECO:0000256" key="1">
    <source>
        <dbReference type="ARBA" id="ARBA00022602"/>
    </source>
</evidence>
<feature type="binding site" evidence="7">
    <location>
        <begin position="104"/>
        <end position="107"/>
    </location>
    <ligand>
        <name>FMN</name>
        <dbReference type="ChEBI" id="CHEBI:58210"/>
    </ligand>
</feature>
<comment type="function">
    <text evidence="7">Flavin prenyltransferase that catalyzes the synthesis of the prenylated FMN cofactor (prenyl-FMN) for 4-hydroxy-3-polyprenylbenzoic acid decarboxylase UbiD. The prenyltransferase is metal-independent and links a dimethylallyl moiety from dimethylallyl monophosphate (DMAP) to the flavin N5 and C6 atoms of FMN.</text>
</comment>
<dbReference type="InterPro" id="IPR003382">
    <property type="entry name" value="Flavoprotein"/>
</dbReference>
<evidence type="ECO:0000256" key="5">
    <source>
        <dbReference type="ARBA" id="ARBA00050612"/>
    </source>
</evidence>
<dbReference type="Pfam" id="PF02441">
    <property type="entry name" value="Flavoprotein"/>
    <property type="match status" value="1"/>
</dbReference>
<evidence type="ECO:0000256" key="7">
    <source>
        <dbReference type="HAMAP-Rule" id="MF_01984"/>
    </source>
</evidence>
<comment type="catalytic activity">
    <reaction evidence="5 7">
        <text>dimethylallyl phosphate + FMNH2 = prenylated FMNH2 + phosphate</text>
        <dbReference type="Rhea" id="RHEA:37743"/>
        <dbReference type="ChEBI" id="CHEBI:43474"/>
        <dbReference type="ChEBI" id="CHEBI:57618"/>
        <dbReference type="ChEBI" id="CHEBI:87467"/>
        <dbReference type="ChEBI" id="CHEBI:88052"/>
        <dbReference type="EC" id="2.5.1.129"/>
    </reaction>
</comment>
<dbReference type="AlphaFoldDB" id="A0A154BVM9"/>
<evidence type="ECO:0000259" key="8">
    <source>
        <dbReference type="Pfam" id="PF02441"/>
    </source>
</evidence>
<name>A0A154BVM9_ANASB</name>
<feature type="domain" description="Flavoprotein" evidence="8">
    <location>
        <begin position="18"/>
        <end position="189"/>
    </location>
</feature>
<comment type="similarity">
    <text evidence="6 7">Belongs to the UbiX/PAD1 family.</text>
</comment>
<comment type="caution">
    <text evidence="7">Lacks conserved residue(s) required for the propagation of feature annotation.</text>
</comment>
<dbReference type="EC" id="2.5.1.129" evidence="7"/>
<dbReference type="GO" id="GO:0106141">
    <property type="term" value="F:flavin prenyltransferase activity"/>
    <property type="evidence" value="ECO:0007669"/>
    <property type="project" value="UniProtKB-EC"/>
</dbReference>
<dbReference type="Proteomes" id="UP000076268">
    <property type="component" value="Unassembled WGS sequence"/>
</dbReference>
<evidence type="ECO:0000256" key="4">
    <source>
        <dbReference type="ARBA" id="ARBA00022679"/>
    </source>
</evidence>